<dbReference type="Pfam" id="PF15092">
    <property type="entry name" value="UPF0728"/>
    <property type="match status" value="1"/>
</dbReference>
<name>A0A177B6P5_9BILA</name>
<evidence type="ECO:0000313" key="2">
    <source>
        <dbReference type="EMBL" id="OAF69959.1"/>
    </source>
</evidence>
<organism evidence="2 3">
    <name type="scientific">Intoshia linei</name>
    <dbReference type="NCBI Taxonomy" id="1819745"/>
    <lineage>
        <taxon>Eukaryota</taxon>
        <taxon>Metazoa</taxon>
        <taxon>Spiralia</taxon>
        <taxon>Lophotrochozoa</taxon>
        <taxon>Mesozoa</taxon>
        <taxon>Orthonectida</taxon>
        <taxon>Rhopaluridae</taxon>
        <taxon>Intoshia</taxon>
    </lineage>
</organism>
<dbReference type="InterPro" id="IPR027885">
    <property type="entry name" value="UPF0728"/>
</dbReference>
<evidence type="ECO:0000313" key="3">
    <source>
        <dbReference type="Proteomes" id="UP000078046"/>
    </source>
</evidence>
<reference evidence="2 3" key="1">
    <citation type="submission" date="2016-04" db="EMBL/GenBank/DDBJ databases">
        <title>The genome of Intoshia linei affirms orthonectids as highly simplified spiralians.</title>
        <authorList>
            <person name="Mikhailov K.V."/>
            <person name="Slusarev G.S."/>
            <person name="Nikitin M.A."/>
            <person name="Logacheva M.D."/>
            <person name="Penin A."/>
            <person name="Aleoshin V."/>
            <person name="Panchin Y.V."/>
        </authorList>
    </citation>
    <scope>NUCLEOTIDE SEQUENCE [LARGE SCALE GENOMIC DNA]</scope>
    <source>
        <strain evidence="2">Intl2013</strain>
        <tissue evidence="2">Whole animal</tissue>
    </source>
</reference>
<evidence type="ECO:0000256" key="1">
    <source>
        <dbReference type="ARBA" id="ARBA00009973"/>
    </source>
</evidence>
<protein>
    <submittedName>
        <fullName evidence="2">Uncharacterized protein</fullName>
    </submittedName>
</protein>
<comment type="caution">
    <text evidence="2">The sequence shown here is derived from an EMBL/GenBank/DDBJ whole genome shotgun (WGS) entry which is preliminary data.</text>
</comment>
<dbReference type="PANTHER" id="PTHR28448:SF1">
    <property type="entry name" value="UPF0728 PROTEIN C10ORF53"/>
    <property type="match status" value="1"/>
</dbReference>
<dbReference type="OrthoDB" id="10003460at2759"/>
<gene>
    <name evidence="2" type="ORF">A3Q56_02302</name>
</gene>
<accession>A0A177B6P5</accession>
<sequence>MYESESNNSGKLVKIFYGPYENFGIIGYSVNRLIGMKKLLLKNLHKVKFIKSPKINEILVQVNGEIIYNCDIRDLDFGGDGQLDENCKKVVSAVENAY</sequence>
<comment type="similarity">
    <text evidence="1">Belongs to the UPF0728 family.</text>
</comment>
<proteinExistence type="inferred from homology"/>
<keyword evidence="3" id="KW-1185">Reference proteome</keyword>
<dbReference type="PANTHER" id="PTHR28448">
    <property type="entry name" value="UPF0728 PROTEIN C10ORF53"/>
    <property type="match status" value="1"/>
</dbReference>
<dbReference type="Proteomes" id="UP000078046">
    <property type="component" value="Unassembled WGS sequence"/>
</dbReference>
<dbReference type="AlphaFoldDB" id="A0A177B6P5"/>
<dbReference type="EMBL" id="LWCA01000207">
    <property type="protein sequence ID" value="OAF69959.1"/>
    <property type="molecule type" value="Genomic_DNA"/>
</dbReference>